<protein>
    <submittedName>
        <fullName evidence="1">Uncharacterized protein</fullName>
    </submittedName>
</protein>
<dbReference type="EMBL" id="LNIX01000007">
    <property type="protein sequence ID" value="OXA51852.1"/>
    <property type="molecule type" value="Genomic_DNA"/>
</dbReference>
<gene>
    <name evidence="1" type="ORF">Fcan01_13860</name>
</gene>
<keyword evidence="2" id="KW-1185">Reference proteome</keyword>
<dbReference type="Proteomes" id="UP000198287">
    <property type="component" value="Unassembled WGS sequence"/>
</dbReference>
<evidence type="ECO:0000313" key="1">
    <source>
        <dbReference type="EMBL" id="OXA51852.1"/>
    </source>
</evidence>
<proteinExistence type="predicted"/>
<accession>A0A226E293</accession>
<sequence length="252" mass="28988">MDKLEEVSNSDDDTLDEEKLEEQWLYIMETIQNSLENGFNRLKMSWALLVAVSDTVPLPWEVTAQKLVVRELINELEFNYVMMGAVVKAGVKEIVGTLQKRVVQVIQQLEKYVDQLTKDGEDVHEMKLLHKMEQSFELMNSTDFIAKLMRRIVNRAITASIPASSQANKPPVMKVFFSPMMEQTAIVFEAYRQRGHIYAKTFWNEISVIMRKDMESSSPRDLSSFLHHLNSNNDLFVENVFAILVSAIPIAK</sequence>
<dbReference type="OrthoDB" id="10567261at2759"/>
<dbReference type="AlphaFoldDB" id="A0A226E293"/>
<evidence type="ECO:0000313" key="2">
    <source>
        <dbReference type="Proteomes" id="UP000198287"/>
    </source>
</evidence>
<reference evidence="1 2" key="1">
    <citation type="submission" date="2015-12" db="EMBL/GenBank/DDBJ databases">
        <title>The genome of Folsomia candida.</title>
        <authorList>
            <person name="Faddeeva A."/>
            <person name="Derks M.F."/>
            <person name="Anvar Y."/>
            <person name="Smit S."/>
            <person name="Van Straalen N."/>
            <person name="Roelofs D."/>
        </authorList>
    </citation>
    <scope>NUCLEOTIDE SEQUENCE [LARGE SCALE GENOMIC DNA]</scope>
    <source>
        <strain evidence="1 2">VU population</strain>
        <tissue evidence="1">Whole body</tissue>
    </source>
</reference>
<organism evidence="1 2">
    <name type="scientific">Folsomia candida</name>
    <name type="common">Springtail</name>
    <dbReference type="NCBI Taxonomy" id="158441"/>
    <lineage>
        <taxon>Eukaryota</taxon>
        <taxon>Metazoa</taxon>
        <taxon>Ecdysozoa</taxon>
        <taxon>Arthropoda</taxon>
        <taxon>Hexapoda</taxon>
        <taxon>Collembola</taxon>
        <taxon>Entomobryomorpha</taxon>
        <taxon>Isotomoidea</taxon>
        <taxon>Isotomidae</taxon>
        <taxon>Proisotominae</taxon>
        <taxon>Folsomia</taxon>
    </lineage>
</organism>
<dbReference type="OMA" id="LYIMETI"/>
<comment type="caution">
    <text evidence="1">The sequence shown here is derived from an EMBL/GenBank/DDBJ whole genome shotgun (WGS) entry which is preliminary data.</text>
</comment>
<name>A0A226E293_FOLCA</name>